<dbReference type="PANTHER" id="PTHR12381:SF56">
    <property type="entry name" value="B30.2_SPRY DOMAIN-CONTAINING PROTEIN-RELATED"/>
    <property type="match status" value="1"/>
</dbReference>
<feature type="compositionally biased region" description="Basic and acidic residues" evidence="1">
    <location>
        <begin position="107"/>
        <end position="119"/>
    </location>
</feature>
<dbReference type="Gene3D" id="3.40.50.300">
    <property type="entry name" value="P-loop containing nucleotide triphosphate hydrolases"/>
    <property type="match status" value="1"/>
</dbReference>
<reference evidence="2" key="1">
    <citation type="submission" date="2021-03" db="EMBL/GenBank/DDBJ databases">
        <authorList>
            <person name="Tran Van P."/>
        </authorList>
    </citation>
    <scope>NUCLEOTIDE SEQUENCE</scope>
</reference>
<evidence type="ECO:0000313" key="2">
    <source>
        <dbReference type="EMBL" id="CAG2068676.1"/>
    </source>
</evidence>
<feature type="region of interest" description="Disordered" evidence="1">
    <location>
        <begin position="107"/>
        <end position="150"/>
    </location>
</feature>
<sequence length="150" mass="17231">MIVWGPGGPMPNTTWESLIISDITQTNVYPSAQRRKMRGFEGFIRRAVVIVPTDEEFKRRCEQREKVEGKDVPDSAVLEMKANFMLPEVGDVFSDVTYTELQEPDARVLVEEYNKEGREAGYGPSQRNRQNNRSDNRERSFRGGGYRPRG</sequence>
<proteinExistence type="predicted"/>
<protein>
    <submittedName>
        <fullName evidence="2">Uncharacterized protein</fullName>
    </submittedName>
</protein>
<evidence type="ECO:0000256" key="1">
    <source>
        <dbReference type="SAM" id="MobiDB-lite"/>
    </source>
</evidence>
<name>A0ABN7PPP0_TIMPD</name>
<feature type="compositionally biased region" description="Basic and acidic residues" evidence="1">
    <location>
        <begin position="132"/>
        <end position="141"/>
    </location>
</feature>
<gene>
    <name evidence="2" type="ORF">TPAB3V08_LOCUS15619</name>
</gene>
<keyword evidence="3" id="KW-1185">Reference proteome</keyword>
<organism evidence="2 3">
    <name type="scientific">Timema podura</name>
    <name type="common">Walking stick</name>
    <dbReference type="NCBI Taxonomy" id="61482"/>
    <lineage>
        <taxon>Eukaryota</taxon>
        <taxon>Metazoa</taxon>
        <taxon>Ecdysozoa</taxon>
        <taxon>Arthropoda</taxon>
        <taxon>Hexapoda</taxon>
        <taxon>Insecta</taxon>
        <taxon>Pterygota</taxon>
        <taxon>Neoptera</taxon>
        <taxon>Polyneoptera</taxon>
        <taxon>Phasmatodea</taxon>
        <taxon>Timematodea</taxon>
        <taxon>Timematoidea</taxon>
        <taxon>Timematidae</taxon>
        <taxon>Timema</taxon>
    </lineage>
</organism>
<accession>A0ABN7PPP0</accession>
<comment type="caution">
    <text evidence="2">The sequence shown here is derived from an EMBL/GenBank/DDBJ whole genome shotgun (WGS) entry which is preliminary data.</text>
</comment>
<dbReference type="InterPro" id="IPR027417">
    <property type="entry name" value="P-loop_NTPase"/>
</dbReference>
<dbReference type="Pfam" id="PF13671">
    <property type="entry name" value="AAA_33"/>
    <property type="match status" value="1"/>
</dbReference>
<dbReference type="Proteomes" id="UP001153148">
    <property type="component" value="Unassembled WGS sequence"/>
</dbReference>
<dbReference type="EMBL" id="CAJPIN010098368">
    <property type="protein sequence ID" value="CAG2068676.1"/>
    <property type="molecule type" value="Genomic_DNA"/>
</dbReference>
<evidence type="ECO:0000313" key="3">
    <source>
        <dbReference type="Proteomes" id="UP001153148"/>
    </source>
</evidence>
<dbReference type="PANTHER" id="PTHR12381">
    <property type="entry name" value="HETEROGENEOUS NUCLEAR RIBONUCLEOPROTEIN U FAMILY MEMBER"/>
    <property type="match status" value="1"/>
</dbReference>